<protein>
    <submittedName>
        <fullName evidence="7">Pyridoxal phosphate-dependent aminotransferase</fullName>
        <ecNumber evidence="7">2.6.1.9</ecNumber>
    </submittedName>
</protein>
<feature type="domain" description="Aminotransferase class I/classII large" evidence="6">
    <location>
        <begin position="44"/>
        <end position="365"/>
    </location>
</feature>
<comment type="similarity">
    <text evidence="1">Belongs to the class-II pyridoxal-phosphate-dependent aminotransferase family. Histidinol-phosphate aminotransferase subfamily.</text>
</comment>
<keyword evidence="3 7" id="KW-0808">Transferase</keyword>
<sequence>MATEISRRLLLGAASAGTALVVAGRSHAQATPPRPLFGPAAGVAQLSRNENPYGPSPAAIEAMARAASQGCYYPDAGIDRLTAMIAERNGVGAKQVVIGAGSTELLSSLALAWMSKGAILCPDLFWDTTVAYAAKKGAKVKRVPMKADMSVDLDALAAAITPDVGMIHLCNPNNPTGILIDSDALRAFLRKVPSHVPVLIDEAYNELTARPDSTSVVGSIKAHPNVVVARTFSKIHGLAGLRIGYVIASEENAATIDSYVMSMGGTTAGIAAAIATYDDQPFLNFSKARIVEARGMIYDAVRKAGLTALPAETNFVFVKVPDADAMKKALAERQIVVRGAYGPWKQWSRVSTGKIEDVKRYCEALPQVVGA</sequence>
<dbReference type="InterPro" id="IPR050106">
    <property type="entry name" value="HistidinolP_aminotransfase"/>
</dbReference>
<evidence type="ECO:0000256" key="3">
    <source>
        <dbReference type="ARBA" id="ARBA00022679"/>
    </source>
</evidence>
<evidence type="ECO:0000256" key="4">
    <source>
        <dbReference type="ARBA" id="ARBA00022898"/>
    </source>
</evidence>
<keyword evidence="8" id="KW-1185">Reference proteome</keyword>
<keyword evidence="2 7" id="KW-0032">Aminotransferase</keyword>
<evidence type="ECO:0000256" key="2">
    <source>
        <dbReference type="ARBA" id="ARBA00022576"/>
    </source>
</evidence>
<dbReference type="CDD" id="cd00609">
    <property type="entry name" value="AAT_like"/>
    <property type="match status" value="1"/>
</dbReference>
<reference evidence="8" key="1">
    <citation type="journal article" date="2019" name="Int. J. Syst. Evol. Microbiol.">
        <title>The Global Catalogue of Microorganisms (GCM) 10K type strain sequencing project: providing services to taxonomists for standard genome sequencing and annotation.</title>
        <authorList>
            <consortium name="The Broad Institute Genomics Platform"/>
            <consortium name="The Broad Institute Genome Sequencing Center for Infectious Disease"/>
            <person name="Wu L."/>
            <person name="Ma J."/>
        </authorList>
    </citation>
    <scope>NUCLEOTIDE SEQUENCE [LARGE SCALE GENOMIC DNA]</scope>
    <source>
        <strain evidence="8">KCTC 42644</strain>
    </source>
</reference>
<dbReference type="PANTHER" id="PTHR43643:SF3">
    <property type="entry name" value="HISTIDINOL-PHOSPHATE AMINOTRANSFERASE"/>
    <property type="match status" value="1"/>
</dbReference>
<dbReference type="InterPro" id="IPR015421">
    <property type="entry name" value="PyrdxlP-dep_Trfase_major"/>
</dbReference>
<dbReference type="InterPro" id="IPR015422">
    <property type="entry name" value="PyrdxlP-dep_Trfase_small"/>
</dbReference>
<name>A0ABV7X7Y4_9SPHN</name>
<evidence type="ECO:0000259" key="6">
    <source>
        <dbReference type="Pfam" id="PF00155"/>
    </source>
</evidence>
<evidence type="ECO:0000313" key="7">
    <source>
        <dbReference type="EMBL" id="MFC3711545.1"/>
    </source>
</evidence>
<dbReference type="SUPFAM" id="SSF53383">
    <property type="entry name" value="PLP-dependent transferases"/>
    <property type="match status" value="1"/>
</dbReference>
<organism evidence="7 8">
    <name type="scientific">Sphingoaurantiacus capsulatus</name>
    <dbReference type="NCBI Taxonomy" id="1771310"/>
    <lineage>
        <taxon>Bacteria</taxon>
        <taxon>Pseudomonadati</taxon>
        <taxon>Pseudomonadota</taxon>
        <taxon>Alphaproteobacteria</taxon>
        <taxon>Sphingomonadales</taxon>
        <taxon>Sphingosinicellaceae</taxon>
        <taxon>Sphingoaurantiacus</taxon>
    </lineage>
</organism>
<keyword evidence="4" id="KW-0663">Pyridoxal phosphate</keyword>
<dbReference type="InterPro" id="IPR015424">
    <property type="entry name" value="PyrdxlP-dep_Trfase"/>
</dbReference>
<dbReference type="PROSITE" id="PS51318">
    <property type="entry name" value="TAT"/>
    <property type="match status" value="1"/>
</dbReference>
<dbReference type="EC" id="2.6.1.9" evidence="7"/>
<dbReference type="Gene3D" id="3.40.640.10">
    <property type="entry name" value="Type I PLP-dependent aspartate aminotransferase-like (Major domain)"/>
    <property type="match status" value="1"/>
</dbReference>
<evidence type="ECO:0000256" key="5">
    <source>
        <dbReference type="ARBA" id="ARBA00029440"/>
    </source>
</evidence>
<dbReference type="RefSeq" id="WP_380856657.1">
    <property type="nucleotide sequence ID" value="NZ_JBHRXV010000001.1"/>
</dbReference>
<dbReference type="PANTHER" id="PTHR43643">
    <property type="entry name" value="HISTIDINOL-PHOSPHATE AMINOTRANSFERASE 2"/>
    <property type="match status" value="1"/>
</dbReference>
<dbReference type="EMBL" id="JBHRXV010000001">
    <property type="protein sequence ID" value="MFC3711545.1"/>
    <property type="molecule type" value="Genomic_DNA"/>
</dbReference>
<comment type="caution">
    <text evidence="7">The sequence shown here is derived from an EMBL/GenBank/DDBJ whole genome shotgun (WGS) entry which is preliminary data.</text>
</comment>
<proteinExistence type="inferred from homology"/>
<dbReference type="InterPro" id="IPR004839">
    <property type="entry name" value="Aminotransferase_I/II_large"/>
</dbReference>
<gene>
    <name evidence="7" type="ORF">ACFOMD_03120</name>
</gene>
<comment type="pathway">
    <text evidence="5">Amino-acid biosynthesis.</text>
</comment>
<dbReference type="Proteomes" id="UP001595615">
    <property type="component" value="Unassembled WGS sequence"/>
</dbReference>
<dbReference type="Pfam" id="PF00155">
    <property type="entry name" value="Aminotran_1_2"/>
    <property type="match status" value="1"/>
</dbReference>
<evidence type="ECO:0000313" key="8">
    <source>
        <dbReference type="Proteomes" id="UP001595615"/>
    </source>
</evidence>
<dbReference type="InterPro" id="IPR006311">
    <property type="entry name" value="TAT_signal"/>
</dbReference>
<dbReference type="Gene3D" id="3.90.1150.10">
    <property type="entry name" value="Aspartate Aminotransferase, domain 1"/>
    <property type="match status" value="1"/>
</dbReference>
<accession>A0ABV7X7Y4</accession>
<evidence type="ECO:0000256" key="1">
    <source>
        <dbReference type="ARBA" id="ARBA00007970"/>
    </source>
</evidence>
<dbReference type="GO" id="GO:0004400">
    <property type="term" value="F:histidinol-phosphate transaminase activity"/>
    <property type="evidence" value="ECO:0007669"/>
    <property type="project" value="UniProtKB-EC"/>
</dbReference>